<name>A0AAN7HF40_9PEZI</name>
<organism evidence="9 10">
    <name type="scientific">Achaetomium macrosporum</name>
    <dbReference type="NCBI Taxonomy" id="79813"/>
    <lineage>
        <taxon>Eukaryota</taxon>
        <taxon>Fungi</taxon>
        <taxon>Dikarya</taxon>
        <taxon>Ascomycota</taxon>
        <taxon>Pezizomycotina</taxon>
        <taxon>Sordariomycetes</taxon>
        <taxon>Sordariomycetidae</taxon>
        <taxon>Sordariales</taxon>
        <taxon>Chaetomiaceae</taxon>
        <taxon>Achaetomium</taxon>
    </lineage>
</organism>
<dbReference type="GO" id="GO:0004816">
    <property type="term" value="F:asparagine-tRNA ligase activity"/>
    <property type="evidence" value="ECO:0007669"/>
    <property type="project" value="UniProtKB-EC"/>
</dbReference>
<evidence type="ECO:0000313" key="10">
    <source>
        <dbReference type="Proteomes" id="UP001303760"/>
    </source>
</evidence>
<dbReference type="InterPro" id="IPR012340">
    <property type="entry name" value="NA-bd_OB-fold"/>
</dbReference>
<dbReference type="EMBL" id="MU860003">
    <property type="protein sequence ID" value="KAK4242897.1"/>
    <property type="molecule type" value="Genomic_DNA"/>
</dbReference>
<evidence type="ECO:0000256" key="6">
    <source>
        <dbReference type="ARBA" id="ARBA00022917"/>
    </source>
</evidence>
<evidence type="ECO:0000256" key="1">
    <source>
        <dbReference type="ARBA" id="ARBA00008226"/>
    </source>
</evidence>
<keyword evidence="6" id="KW-0648">Protein biosynthesis</keyword>
<evidence type="ECO:0000259" key="8">
    <source>
        <dbReference type="PROSITE" id="PS50862"/>
    </source>
</evidence>
<dbReference type="GO" id="GO:0005524">
    <property type="term" value="F:ATP binding"/>
    <property type="evidence" value="ECO:0007669"/>
    <property type="project" value="UniProtKB-KW"/>
</dbReference>
<dbReference type="GO" id="GO:0003676">
    <property type="term" value="F:nucleic acid binding"/>
    <property type="evidence" value="ECO:0007669"/>
    <property type="project" value="InterPro"/>
</dbReference>
<accession>A0AAN7HF40</accession>
<dbReference type="Pfam" id="PF00152">
    <property type="entry name" value="tRNA-synt_2"/>
    <property type="match status" value="1"/>
</dbReference>
<evidence type="ECO:0000313" key="9">
    <source>
        <dbReference type="EMBL" id="KAK4242897.1"/>
    </source>
</evidence>
<dbReference type="EC" id="6.1.1.22" evidence="2"/>
<keyword evidence="4" id="KW-0547">Nucleotide-binding</keyword>
<feature type="domain" description="Aminoacyl-transfer RNA synthetases class-II family profile" evidence="8">
    <location>
        <begin position="159"/>
        <end position="504"/>
    </location>
</feature>
<dbReference type="PANTHER" id="PTHR22594:SF34">
    <property type="entry name" value="ASPARAGINE--TRNA LIGASE, MITOCHONDRIAL-RELATED"/>
    <property type="match status" value="1"/>
</dbReference>
<dbReference type="CDD" id="cd04318">
    <property type="entry name" value="EcAsnRS_like_N"/>
    <property type="match status" value="1"/>
</dbReference>
<reference evidence="9" key="2">
    <citation type="submission" date="2023-05" db="EMBL/GenBank/DDBJ databases">
        <authorList>
            <consortium name="Lawrence Berkeley National Laboratory"/>
            <person name="Steindorff A."/>
            <person name="Hensen N."/>
            <person name="Bonometti L."/>
            <person name="Westerberg I."/>
            <person name="Brannstrom I.O."/>
            <person name="Guillou S."/>
            <person name="Cros-Aarteil S."/>
            <person name="Calhoun S."/>
            <person name="Haridas S."/>
            <person name="Kuo A."/>
            <person name="Mondo S."/>
            <person name="Pangilinan J."/>
            <person name="Riley R."/>
            <person name="Labutti K."/>
            <person name="Andreopoulos B."/>
            <person name="Lipzen A."/>
            <person name="Chen C."/>
            <person name="Yanf M."/>
            <person name="Daum C."/>
            <person name="Ng V."/>
            <person name="Clum A."/>
            <person name="Ohm R."/>
            <person name="Martin F."/>
            <person name="Silar P."/>
            <person name="Natvig D."/>
            <person name="Lalanne C."/>
            <person name="Gautier V."/>
            <person name="Ament-Velasquez S.L."/>
            <person name="Kruys A."/>
            <person name="Hutchinson M.I."/>
            <person name="Powell A.J."/>
            <person name="Barry K."/>
            <person name="Miller A.N."/>
            <person name="Grigoriev I.V."/>
            <person name="Debuchy R."/>
            <person name="Gladieux P."/>
            <person name="Thoren M.H."/>
            <person name="Johannesson H."/>
        </authorList>
    </citation>
    <scope>NUCLEOTIDE SEQUENCE</scope>
    <source>
        <strain evidence="9">CBS 532.94</strain>
    </source>
</reference>
<protein>
    <recommendedName>
        <fullName evidence="2">asparagine--tRNA ligase</fullName>
        <ecNumber evidence="2">6.1.1.22</ecNumber>
    </recommendedName>
</protein>
<dbReference type="PANTHER" id="PTHR22594">
    <property type="entry name" value="ASPARTYL/LYSYL-TRNA SYNTHETASE"/>
    <property type="match status" value="1"/>
</dbReference>
<dbReference type="Proteomes" id="UP001303760">
    <property type="component" value="Unassembled WGS sequence"/>
</dbReference>
<dbReference type="InterPro" id="IPR006195">
    <property type="entry name" value="aa-tRNA-synth_II"/>
</dbReference>
<evidence type="ECO:0000256" key="2">
    <source>
        <dbReference type="ARBA" id="ARBA00012816"/>
    </source>
</evidence>
<dbReference type="Gene3D" id="3.30.930.10">
    <property type="entry name" value="Bira Bifunctional Protein, Domain 2"/>
    <property type="match status" value="1"/>
</dbReference>
<dbReference type="GO" id="GO:0006421">
    <property type="term" value="P:asparaginyl-tRNA aminoacylation"/>
    <property type="evidence" value="ECO:0007669"/>
    <property type="project" value="InterPro"/>
</dbReference>
<sequence length="512" mass="57001">MRPTPALRPSSVSRVLRPRRVYHRYVSQQVNRSIAQLLQWKPAEKVDDVVVNGFIRSVRSLKAHQFVSLGDGSSLAPLQALVRAESAEGLAVGAAVRLTGSWVSSPGADQSHELHVSKVEVLGPSDAKTFPIQKKYQTPEYLRTLPHLRPRTPVNAVLLRLRSEVIASLTQFFAGRSFTQTHPPIITSSDCEGAGEVFTVTPANSAPDTADKGGSQELFFRSKKYLTVSTQLHLEALAQAVGNVWTLSPVFRAERSDTSRHLSEFYMLEAEMSFVDDLGPVMDLAEDMLRSLSTSLVESTTFEQLLFRSRHSGSDLAPAGEVRRRWEGLMERDWPRITYTDAVALLQQRAHLFTHKLTWGAGLQSEHEKYLASHVGNGQKPVFVTNYPRDIKAFYMRETQTNASQEHGPTVDCFDLLVPEYCEIAGGSMRENRLGPLLDAMKRHGIIKPPPAGAPDETTGGSLDWYVDLRRWGCPPHGGFGIGFDRLLSYLAGVQTVRDIVSFPRWYGRCDC</sequence>
<keyword evidence="3" id="KW-0436">Ligase</keyword>
<gene>
    <name evidence="9" type="ORF">C8A03DRAFT_39842</name>
</gene>
<dbReference type="SUPFAM" id="SSF50249">
    <property type="entry name" value="Nucleic acid-binding proteins"/>
    <property type="match status" value="1"/>
</dbReference>
<dbReference type="InterPro" id="IPR004364">
    <property type="entry name" value="Aa-tRNA-synt_II"/>
</dbReference>
<proteinExistence type="inferred from homology"/>
<reference evidence="9" key="1">
    <citation type="journal article" date="2023" name="Mol. Phylogenet. Evol.">
        <title>Genome-scale phylogeny and comparative genomics of the fungal order Sordariales.</title>
        <authorList>
            <person name="Hensen N."/>
            <person name="Bonometti L."/>
            <person name="Westerberg I."/>
            <person name="Brannstrom I.O."/>
            <person name="Guillou S."/>
            <person name="Cros-Aarteil S."/>
            <person name="Calhoun S."/>
            <person name="Haridas S."/>
            <person name="Kuo A."/>
            <person name="Mondo S."/>
            <person name="Pangilinan J."/>
            <person name="Riley R."/>
            <person name="LaButti K."/>
            <person name="Andreopoulos B."/>
            <person name="Lipzen A."/>
            <person name="Chen C."/>
            <person name="Yan M."/>
            <person name="Daum C."/>
            <person name="Ng V."/>
            <person name="Clum A."/>
            <person name="Steindorff A."/>
            <person name="Ohm R.A."/>
            <person name="Martin F."/>
            <person name="Silar P."/>
            <person name="Natvig D.O."/>
            <person name="Lalanne C."/>
            <person name="Gautier V."/>
            <person name="Ament-Velasquez S.L."/>
            <person name="Kruys A."/>
            <person name="Hutchinson M.I."/>
            <person name="Powell A.J."/>
            <person name="Barry K."/>
            <person name="Miller A.N."/>
            <person name="Grigoriev I.V."/>
            <person name="Debuchy R."/>
            <person name="Gladieux P."/>
            <person name="Hiltunen Thoren M."/>
            <person name="Johannesson H."/>
        </authorList>
    </citation>
    <scope>NUCLEOTIDE SEQUENCE</scope>
    <source>
        <strain evidence="9">CBS 532.94</strain>
    </source>
</reference>
<dbReference type="InterPro" id="IPR002312">
    <property type="entry name" value="Asp/Asn-tRNA-synth_IIb"/>
</dbReference>
<dbReference type="CDD" id="cd00776">
    <property type="entry name" value="AsxRS_core"/>
    <property type="match status" value="1"/>
</dbReference>
<evidence type="ECO:0000256" key="7">
    <source>
        <dbReference type="ARBA" id="ARBA00023146"/>
    </source>
</evidence>
<dbReference type="PROSITE" id="PS50862">
    <property type="entry name" value="AA_TRNA_LIGASE_II"/>
    <property type="match status" value="1"/>
</dbReference>
<comment type="caution">
    <text evidence="9">The sequence shown here is derived from an EMBL/GenBank/DDBJ whole genome shotgun (WGS) entry which is preliminary data.</text>
</comment>
<dbReference type="Gene3D" id="2.40.50.140">
    <property type="entry name" value="Nucleic acid-binding proteins"/>
    <property type="match status" value="1"/>
</dbReference>
<dbReference type="InterPro" id="IPR045864">
    <property type="entry name" value="aa-tRNA-synth_II/BPL/LPL"/>
</dbReference>
<evidence type="ECO:0000256" key="3">
    <source>
        <dbReference type="ARBA" id="ARBA00022598"/>
    </source>
</evidence>
<dbReference type="InterPro" id="IPR004522">
    <property type="entry name" value="Asn-tRNA-ligase"/>
</dbReference>
<dbReference type="NCBIfam" id="NF003037">
    <property type="entry name" value="PRK03932.1"/>
    <property type="match status" value="1"/>
</dbReference>
<keyword evidence="7" id="KW-0030">Aminoacyl-tRNA synthetase</keyword>
<dbReference type="GO" id="GO:0005739">
    <property type="term" value="C:mitochondrion"/>
    <property type="evidence" value="ECO:0007669"/>
    <property type="project" value="TreeGrafter"/>
</dbReference>
<evidence type="ECO:0000256" key="5">
    <source>
        <dbReference type="ARBA" id="ARBA00022840"/>
    </source>
</evidence>
<keyword evidence="5" id="KW-0067">ATP-binding</keyword>
<dbReference type="SUPFAM" id="SSF55681">
    <property type="entry name" value="Class II aaRS and biotin synthetases"/>
    <property type="match status" value="1"/>
</dbReference>
<keyword evidence="10" id="KW-1185">Reference proteome</keyword>
<comment type="similarity">
    <text evidence="1">Belongs to the class-II aminoacyl-tRNA synthetase family.</text>
</comment>
<dbReference type="NCBIfam" id="TIGR00457">
    <property type="entry name" value="asnS"/>
    <property type="match status" value="1"/>
</dbReference>
<dbReference type="Pfam" id="PF01336">
    <property type="entry name" value="tRNA_anti-codon"/>
    <property type="match status" value="1"/>
</dbReference>
<dbReference type="InterPro" id="IPR004365">
    <property type="entry name" value="NA-bd_OB_tRNA"/>
</dbReference>
<dbReference type="PRINTS" id="PR01042">
    <property type="entry name" value="TRNASYNTHASP"/>
</dbReference>
<dbReference type="AlphaFoldDB" id="A0AAN7HF40"/>
<evidence type="ECO:0000256" key="4">
    <source>
        <dbReference type="ARBA" id="ARBA00022741"/>
    </source>
</evidence>